<organism evidence="3 4">
    <name type="scientific">Krasilnikoviella flava</name>
    <dbReference type="NCBI Taxonomy" id="526729"/>
    <lineage>
        <taxon>Bacteria</taxon>
        <taxon>Bacillati</taxon>
        <taxon>Actinomycetota</taxon>
        <taxon>Actinomycetes</taxon>
        <taxon>Micrococcales</taxon>
        <taxon>Promicromonosporaceae</taxon>
        <taxon>Krasilnikoviella</taxon>
    </lineage>
</organism>
<dbReference type="SUPFAM" id="SSF54909">
    <property type="entry name" value="Dimeric alpha+beta barrel"/>
    <property type="match status" value="1"/>
</dbReference>
<dbReference type="EMBL" id="FUZQ01000005">
    <property type="protein sequence ID" value="SKC70684.1"/>
    <property type="molecule type" value="Genomic_DNA"/>
</dbReference>
<evidence type="ECO:0000256" key="1">
    <source>
        <dbReference type="ARBA" id="ARBA00007689"/>
    </source>
</evidence>
<evidence type="ECO:0000313" key="4">
    <source>
        <dbReference type="Proteomes" id="UP000189777"/>
    </source>
</evidence>
<sequence length="103" mass="10914">MSVFAVTYVYVSDPGRLAEVRPEHREFLRGLHEGGDLRVSGPLPATPDGEPGGALLLVEAGDATAALELLEPDPMRREGLVAHRAAREFVPVIGGFATPDAIV</sequence>
<proteinExistence type="inferred from homology"/>
<dbReference type="OrthoDB" id="8968203at2"/>
<dbReference type="STRING" id="526729.SAMN04324258_2785"/>
<evidence type="ECO:0000313" key="3">
    <source>
        <dbReference type="EMBL" id="SKC70684.1"/>
    </source>
</evidence>
<comment type="similarity">
    <text evidence="1">Belongs to the YciI family.</text>
</comment>
<dbReference type="RefSeq" id="WP_079575097.1">
    <property type="nucleotide sequence ID" value="NZ_FUZQ01000005.1"/>
</dbReference>
<reference evidence="3 4" key="1">
    <citation type="submission" date="2017-02" db="EMBL/GenBank/DDBJ databases">
        <authorList>
            <person name="Peterson S.W."/>
        </authorList>
    </citation>
    <scope>NUCLEOTIDE SEQUENCE [LARGE SCALE GENOMIC DNA]</scope>
    <source>
        <strain evidence="3 4">DSM 21481</strain>
    </source>
</reference>
<accession>A0A1T5L412</accession>
<keyword evidence="4" id="KW-1185">Reference proteome</keyword>
<gene>
    <name evidence="3" type="ORF">SAMN04324258_2785</name>
</gene>
<dbReference type="Pfam" id="PF03795">
    <property type="entry name" value="YCII"/>
    <property type="match status" value="1"/>
</dbReference>
<dbReference type="Gene3D" id="3.30.70.1060">
    <property type="entry name" value="Dimeric alpha+beta barrel"/>
    <property type="match status" value="1"/>
</dbReference>
<dbReference type="InterPro" id="IPR005545">
    <property type="entry name" value="YCII"/>
</dbReference>
<dbReference type="Proteomes" id="UP000189777">
    <property type="component" value="Unassembled WGS sequence"/>
</dbReference>
<feature type="domain" description="YCII-related" evidence="2">
    <location>
        <begin position="16"/>
        <end position="89"/>
    </location>
</feature>
<protein>
    <recommendedName>
        <fullName evidence="2">YCII-related domain-containing protein</fullName>
    </recommendedName>
</protein>
<dbReference type="InterPro" id="IPR011008">
    <property type="entry name" value="Dimeric_a/b-barrel"/>
</dbReference>
<evidence type="ECO:0000259" key="2">
    <source>
        <dbReference type="Pfam" id="PF03795"/>
    </source>
</evidence>
<dbReference type="AlphaFoldDB" id="A0A1T5L412"/>
<name>A0A1T5L412_9MICO</name>